<dbReference type="PANTHER" id="PTHR46663:SF2">
    <property type="entry name" value="GGDEF DOMAIN-CONTAINING PROTEIN"/>
    <property type="match status" value="1"/>
</dbReference>
<name>A0ABN1S625_9ACTN</name>
<feature type="region of interest" description="Disordered" evidence="1">
    <location>
        <begin position="358"/>
        <end position="411"/>
    </location>
</feature>
<dbReference type="SMART" id="SM00267">
    <property type="entry name" value="GGDEF"/>
    <property type="match status" value="1"/>
</dbReference>
<evidence type="ECO:0000313" key="4">
    <source>
        <dbReference type="Proteomes" id="UP001500033"/>
    </source>
</evidence>
<evidence type="ECO:0000256" key="1">
    <source>
        <dbReference type="SAM" id="MobiDB-lite"/>
    </source>
</evidence>
<dbReference type="PROSITE" id="PS50887">
    <property type="entry name" value="GGDEF"/>
    <property type="match status" value="1"/>
</dbReference>
<dbReference type="NCBIfam" id="TIGR00254">
    <property type="entry name" value="GGDEF"/>
    <property type="match status" value="1"/>
</dbReference>
<reference evidence="3 4" key="1">
    <citation type="journal article" date="2019" name="Int. J. Syst. Evol. Microbiol.">
        <title>The Global Catalogue of Microorganisms (GCM) 10K type strain sequencing project: providing services to taxonomists for standard genome sequencing and annotation.</title>
        <authorList>
            <consortium name="The Broad Institute Genomics Platform"/>
            <consortium name="The Broad Institute Genome Sequencing Center for Infectious Disease"/>
            <person name="Wu L."/>
            <person name="Ma J."/>
        </authorList>
    </citation>
    <scope>NUCLEOTIDE SEQUENCE [LARGE SCALE GENOMIC DNA]</scope>
    <source>
        <strain evidence="3 4">JCM 11445</strain>
    </source>
</reference>
<feature type="domain" description="GGDEF" evidence="2">
    <location>
        <begin position="69"/>
        <end position="198"/>
    </location>
</feature>
<organism evidence="3 4">
    <name type="scientific">Streptomyces rhizosphaericus</name>
    <dbReference type="NCBI Taxonomy" id="114699"/>
    <lineage>
        <taxon>Bacteria</taxon>
        <taxon>Bacillati</taxon>
        <taxon>Actinomycetota</taxon>
        <taxon>Actinomycetes</taxon>
        <taxon>Kitasatosporales</taxon>
        <taxon>Streptomycetaceae</taxon>
        <taxon>Streptomyces</taxon>
        <taxon>Streptomyces violaceusniger group</taxon>
    </lineage>
</organism>
<dbReference type="Gene3D" id="3.30.70.270">
    <property type="match status" value="1"/>
</dbReference>
<dbReference type="PANTHER" id="PTHR46663">
    <property type="entry name" value="DIGUANYLATE CYCLASE DGCT-RELATED"/>
    <property type="match status" value="1"/>
</dbReference>
<dbReference type="Gene3D" id="2.30.130.30">
    <property type="entry name" value="Hypothetical protein"/>
    <property type="match status" value="1"/>
</dbReference>
<keyword evidence="4" id="KW-1185">Reference proteome</keyword>
<protein>
    <recommendedName>
        <fullName evidence="2">GGDEF domain-containing protein</fullName>
    </recommendedName>
</protein>
<comment type="caution">
    <text evidence="3">The sequence shown here is derived from an EMBL/GenBank/DDBJ whole genome shotgun (WGS) entry which is preliminary data.</text>
</comment>
<dbReference type="Pfam" id="PF00990">
    <property type="entry name" value="GGDEF"/>
    <property type="match status" value="1"/>
</dbReference>
<dbReference type="Proteomes" id="UP001500033">
    <property type="component" value="Unassembled WGS sequence"/>
</dbReference>
<dbReference type="InterPro" id="IPR029787">
    <property type="entry name" value="Nucleotide_cyclase"/>
</dbReference>
<dbReference type="InterPro" id="IPR052163">
    <property type="entry name" value="DGC-Regulatory_Protein"/>
</dbReference>
<dbReference type="CDD" id="cd01949">
    <property type="entry name" value="GGDEF"/>
    <property type="match status" value="1"/>
</dbReference>
<dbReference type="SUPFAM" id="SSF55073">
    <property type="entry name" value="Nucleotide cyclase"/>
    <property type="match status" value="1"/>
</dbReference>
<dbReference type="EMBL" id="BAAAIE010000011">
    <property type="protein sequence ID" value="GAA0975091.1"/>
    <property type="molecule type" value="Genomic_DNA"/>
</dbReference>
<evidence type="ECO:0000259" key="2">
    <source>
        <dbReference type="PROSITE" id="PS50887"/>
    </source>
</evidence>
<gene>
    <name evidence="3" type="ORF">GCM10009576_023330</name>
</gene>
<sequence length="425" mass="45821">MDSVLRAQTRIGQRALLLTIAAVPMTGWTVHAIALHRRLAAAQKDPLTGLLRRDAYTARARQVLRRHGDDVCLVLVDQDHFKDVNDSLGHPAGDAVLRATADRLTAWAGPRAAVGRLGGDEFAVVLPLPRGRRDARLGQLVRMLHTPVTLEDGQVIDVAASVGVAAPDAIGTRDLSLLQRAADAALYEGKHSAVRQRPTCGPPGHAPVGASRMSAAKPVLPEGDWIRGITIKQPWATCILTGAKTIENRSGRRRPGWKPGWVLLHAGQRIDRPALRIPLVARTIHGRQMPTGAVIGIARIIDCHQDPAGEQPCTEWAEPGAWHLALADVQGLALPVPAGGQLGPGSRRRTWWRRCSSSCPPSGREHATQEQEAAVRTGPDPGSRRPPRMARQSALRPLAGPPLRAVRPAHAHALPLRRVRAQGVR</sequence>
<proteinExistence type="predicted"/>
<dbReference type="InterPro" id="IPR043128">
    <property type="entry name" value="Rev_trsase/Diguanyl_cyclase"/>
</dbReference>
<dbReference type="InterPro" id="IPR015947">
    <property type="entry name" value="PUA-like_sf"/>
</dbReference>
<dbReference type="SUPFAM" id="SSF88697">
    <property type="entry name" value="PUA domain-like"/>
    <property type="match status" value="1"/>
</dbReference>
<dbReference type="InterPro" id="IPR000160">
    <property type="entry name" value="GGDEF_dom"/>
</dbReference>
<evidence type="ECO:0000313" key="3">
    <source>
        <dbReference type="EMBL" id="GAA0975091.1"/>
    </source>
</evidence>
<accession>A0ABN1S625</accession>